<feature type="transmembrane region" description="Helical" evidence="5">
    <location>
        <begin position="298"/>
        <end position="315"/>
    </location>
</feature>
<comment type="caution">
    <text evidence="9">The sequence shown here is derived from an EMBL/GenBank/DDBJ whole genome shotgun (WGS) entry which is preliminary data.</text>
</comment>
<dbReference type="Gene3D" id="1.10.10.10">
    <property type="entry name" value="Winged helix-like DNA-binding domain superfamily/Winged helix DNA-binding domain"/>
    <property type="match status" value="1"/>
</dbReference>
<keyword evidence="5" id="KW-0812">Transmembrane</keyword>
<accession>A0A5C6QPD3</accession>
<evidence type="ECO:0000259" key="7">
    <source>
        <dbReference type="Pfam" id="PF08281"/>
    </source>
</evidence>
<dbReference type="EMBL" id="VOLR01000004">
    <property type="protein sequence ID" value="TWX62098.1"/>
    <property type="molecule type" value="Genomic_DNA"/>
</dbReference>
<dbReference type="SUPFAM" id="SSF88946">
    <property type="entry name" value="Sigma2 domain of RNA polymerase sigma factors"/>
    <property type="match status" value="1"/>
</dbReference>
<comment type="similarity">
    <text evidence="1">Belongs to the sigma-70 factor family. ECF subfamily.</text>
</comment>
<dbReference type="NCBIfam" id="TIGR02937">
    <property type="entry name" value="sigma70-ECF"/>
    <property type="match status" value="1"/>
</dbReference>
<protein>
    <submittedName>
        <fullName evidence="9">RNA polymerase sigma factor</fullName>
    </submittedName>
</protein>
<feature type="transmembrane region" description="Helical" evidence="5">
    <location>
        <begin position="230"/>
        <end position="254"/>
    </location>
</feature>
<evidence type="ECO:0000256" key="2">
    <source>
        <dbReference type="ARBA" id="ARBA00023015"/>
    </source>
</evidence>
<keyword evidence="5" id="KW-0472">Membrane</keyword>
<gene>
    <name evidence="8" type="ORF">ESZ26_03760</name>
    <name evidence="9" type="ORF">ESZ27_03015</name>
</gene>
<dbReference type="Pfam" id="PF08281">
    <property type="entry name" value="Sigma70_r4_2"/>
    <property type="match status" value="1"/>
</dbReference>
<dbReference type="InterPro" id="IPR036388">
    <property type="entry name" value="WH-like_DNA-bd_sf"/>
</dbReference>
<feature type="domain" description="RNA polymerase sigma-70 region 2" evidence="6">
    <location>
        <begin position="27"/>
        <end position="93"/>
    </location>
</feature>
<dbReference type="InterPro" id="IPR007627">
    <property type="entry name" value="RNA_pol_sigma70_r2"/>
</dbReference>
<dbReference type="Gene3D" id="1.10.1740.10">
    <property type="match status" value="1"/>
</dbReference>
<dbReference type="InterPro" id="IPR013249">
    <property type="entry name" value="RNA_pol_sigma70_r4_t2"/>
</dbReference>
<dbReference type="EMBL" id="VOLQ01000004">
    <property type="protein sequence ID" value="TWX70500.1"/>
    <property type="molecule type" value="Genomic_DNA"/>
</dbReference>
<evidence type="ECO:0000256" key="3">
    <source>
        <dbReference type="ARBA" id="ARBA00023082"/>
    </source>
</evidence>
<reference evidence="9 11" key="1">
    <citation type="submission" date="2019-07" db="EMBL/GenBank/DDBJ databases">
        <title>Genomes of sea-ice associated Colwellia species.</title>
        <authorList>
            <person name="Bowman J.P."/>
        </authorList>
    </citation>
    <scope>NUCLEOTIDE SEQUENCE [LARGE SCALE GENOMIC DNA]</scope>
    <source>
        <strain evidence="8 10">ACAM 607</strain>
        <strain evidence="9 11">IC036</strain>
    </source>
</reference>
<dbReference type="InterPro" id="IPR039425">
    <property type="entry name" value="RNA_pol_sigma-70-like"/>
</dbReference>
<dbReference type="RefSeq" id="WP_146798168.1">
    <property type="nucleotide sequence ID" value="NZ_VOLP01000005.1"/>
</dbReference>
<evidence type="ECO:0000313" key="9">
    <source>
        <dbReference type="EMBL" id="TWX70500.1"/>
    </source>
</evidence>
<evidence type="ECO:0000259" key="6">
    <source>
        <dbReference type="Pfam" id="PF04542"/>
    </source>
</evidence>
<evidence type="ECO:0000313" key="8">
    <source>
        <dbReference type="EMBL" id="TWX62098.1"/>
    </source>
</evidence>
<dbReference type="SUPFAM" id="SSF88659">
    <property type="entry name" value="Sigma3 and sigma4 domains of RNA polymerase sigma factors"/>
    <property type="match status" value="1"/>
</dbReference>
<dbReference type="InterPro" id="IPR013325">
    <property type="entry name" value="RNA_pol_sigma_r2"/>
</dbReference>
<feature type="transmembrane region" description="Helical" evidence="5">
    <location>
        <begin position="275"/>
        <end position="292"/>
    </location>
</feature>
<dbReference type="PANTHER" id="PTHR43133:SF25">
    <property type="entry name" value="RNA POLYMERASE SIGMA FACTOR RFAY-RELATED"/>
    <property type="match status" value="1"/>
</dbReference>
<feature type="transmembrane region" description="Helical" evidence="5">
    <location>
        <begin position="185"/>
        <end position="210"/>
    </location>
</feature>
<dbReference type="AlphaFoldDB" id="A0A5C6QPD3"/>
<evidence type="ECO:0000313" key="10">
    <source>
        <dbReference type="Proteomes" id="UP000321525"/>
    </source>
</evidence>
<evidence type="ECO:0000256" key="5">
    <source>
        <dbReference type="SAM" id="Phobius"/>
    </source>
</evidence>
<dbReference type="PANTHER" id="PTHR43133">
    <property type="entry name" value="RNA POLYMERASE ECF-TYPE SIGMA FACTO"/>
    <property type="match status" value="1"/>
</dbReference>
<dbReference type="GO" id="GO:0003677">
    <property type="term" value="F:DNA binding"/>
    <property type="evidence" value="ECO:0007669"/>
    <property type="project" value="InterPro"/>
</dbReference>
<dbReference type="InterPro" id="IPR013324">
    <property type="entry name" value="RNA_pol_sigma_r3/r4-like"/>
</dbReference>
<feature type="domain" description="RNA polymerase sigma factor 70 region 4 type 2" evidence="7">
    <location>
        <begin position="129"/>
        <end position="178"/>
    </location>
</feature>
<evidence type="ECO:0000256" key="1">
    <source>
        <dbReference type="ARBA" id="ARBA00010641"/>
    </source>
</evidence>
<name>A0A5C6QPD3_9GAMM</name>
<organism evidence="9 11">
    <name type="scientific">Colwellia hornerae</name>
    <dbReference type="NCBI Taxonomy" id="89402"/>
    <lineage>
        <taxon>Bacteria</taxon>
        <taxon>Pseudomonadati</taxon>
        <taxon>Pseudomonadota</taxon>
        <taxon>Gammaproteobacteria</taxon>
        <taxon>Alteromonadales</taxon>
        <taxon>Colwelliaceae</taxon>
        <taxon>Colwellia</taxon>
    </lineage>
</organism>
<keyword evidence="10" id="KW-1185">Reference proteome</keyword>
<keyword evidence="4" id="KW-0804">Transcription</keyword>
<evidence type="ECO:0000256" key="4">
    <source>
        <dbReference type="ARBA" id="ARBA00023163"/>
    </source>
</evidence>
<dbReference type="Proteomes" id="UP000321917">
    <property type="component" value="Unassembled WGS sequence"/>
</dbReference>
<dbReference type="GO" id="GO:0016987">
    <property type="term" value="F:sigma factor activity"/>
    <property type="evidence" value="ECO:0007669"/>
    <property type="project" value="UniProtKB-KW"/>
</dbReference>
<keyword evidence="2" id="KW-0805">Transcription regulation</keyword>
<dbReference type="CDD" id="cd06171">
    <property type="entry name" value="Sigma70_r4"/>
    <property type="match status" value="1"/>
</dbReference>
<keyword evidence="3" id="KW-0731">Sigma factor</keyword>
<feature type="transmembrane region" description="Helical" evidence="5">
    <location>
        <begin position="348"/>
        <end position="370"/>
    </location>
</feature>
<proteinExistence type="inferred from homology"/>
<dbReference type="InterPro" id="IPR014284">
    <property type="entry name" value="RNA_pol_sigma-70_dom"/>
</dbReference>
<dbReference type="OrthoDB" id="5757196at2"/>
<dbReference type="Proteomes" id="UP000321525">
    <property type="component" value="Unassembled WGS sequence"/>
</dbReference>
<dbReference type="Pfam" id="PF04542">
    <property type="entry name" value="Sigma70_r2"/>
    <property type="match status" value="1"/>
</dbReference>
<keyword evidence="5" id="KW-1133">Transmembrane helix</keyword>
<dbReference type="GO" id="GO:0006352">
    <property type="term" value="P:DNA-templated transcription initiation"/>
    <property type="evidence" value="ECO:0007669"/>
    <property type="project" value="InterPro"/>
</dbReference>
<evidence type="ECO:0000313" key="11">
    <source>
        <dbReference type="Proteomes" id="UP000321917"/>
    </source>
</evidence>
<sequence length="379" mass="42227">MIFHDEQQLLPDVVLAKTGDQLAFARLIEQLTTTVAAISLAITKDLDSSEDVSQKVFIKVWREIKQLKENISFLPWVRQVTRYTALNHLRDEKVTRNIKGDQSDLLLATLVDPSHSADVSLLREEQNILIQTLLAELPDESREIVLLYYREQQSSQSVALLLGLNEATVRKRLSRVRALIKEQVLARYGNIILSTSPLGLTALVLSGLSVSSPVAAAVVTKSIVSSQSHWFAKILFTLGGAMLGAVLGMVASYIGMSKVIEKSVDEKQKQQLVILRNKTACYLLLSGILLTLSYELTFGWLMPLLCFIALFFVIYRSTQQVNKLLYLDIDSAVLIDQPLIQQNKKDKFWCQFGLISGFLGGGSGLVLGLYNSGRFATFF</sequence>